<reference evidence="3" key="1">
    <citation type="journal article" date="2023" name="Science">
        <title>Genome structures resolve the early diversification of teleost fishes.</title>
        <authorList>
            <person name="Parey E."/>
            <person name="Louis A."/>
            <person name="Montfort J."/>
            <person name="Bouchez O."/>
            <person name="Roques C."/>
            <person name="Iampietro C."/>
            <person name="Lluch J."/>
            <person name="Castinel A."/>
            <person name="Donnadieu C."/>
            <person name="Desvignes T."/>
            <person name="Floi Bucao C."/>
            <person name="Jouanno E."/>
            <person name="Wen M."/>
            <person name="Mejri S."/>
            <person name="Dirks R."/>
            <person name="Jansen H."/>
            <person name="Henkel C."/>
            <person name="Chen W.J."/>
            <person name="Zahm M."/>
            <person name="Cabau C."/>
            <person name="Klopp C."/>
            <person name="Thompson A.W."/>
            <person name="Robinson-Rechavi M."/>
            <person name="Braasch I."/>
            <person name="Lecointre G."/>
            <person name="Bobe J."/>
            <person name="Postlethwait J.H."/>
            <person name="Berthelot C."/>
            <person name="Roest Crollius H."/>
            <person name="Guiguen Y."/>
        </authorList>
    </citation>
    <scope>NUCLEOTIDE SEQUENCE</scope>
    <source>
        <strain evidence="3">NC1722</strain>
    </source>
</reference>
<evidence type="ECO:0000313" key="4">
    <source>
        <dbReference type="Proteomes" id="UP001221898"/>
    </source>
</evidence>
<dbReference type="PANTHER" id="PTHR24106">
    <property type="entry name" value="NACHT, LRR AND CARD DOMAINS-CONTAINING"/>
    <property type="match status" value="1"/>
</dbReference>
<accession>A0AAD7VY18</accession>
<dbReference type="InterPro" id="IPR051261">
    <property type="entry name" value="NLR"/>
</dbReference>
<dbReference type="Gene3D" id="3.80.10.10">
    <property type="entry name" value="Ribonuclease Inhibitor"/>
    <property type="match status" value="1"/>
</dbReference>
<dbReference type="AlphaFoldDB" id="A0AAD7VY18"/>
<organism evidence="3 4">
    <name type="scientific">Aldrovandia affinis</name>
    <dbReference type="NCBI Taxonomy" id="143900"/>
    <lineage>
        <taxon>Eukaryota</taxon>
        <taxon>Metazoa</taxon>
        <taxon>Chordata</taxon>
        <taxon>Craniata</taxon>
        <taxon>Vertebrata</taxon>
        <taxon>Euteleostomi</taxon>
        <taxon>Actinopterygii</taxon>
        <taxon>Neopterygii</taxon>
        <taxon>Teleostei</taxon>
        <taxon>Notacanthiformes</taxon>
        <taxon>Halosauridae</taxon>
        <taxon>Aldrovandia</taxon>
    </lineage>
</organism>
<gene>
    <name evidence="3" type="ORF">AAFF_G00031340</name>
</gene>
<evidence type="ECO:0000256" key="1">
    <source>
        <dbReference type="ARBA" id="ARBA00022614"/>
    </source>
</evidence>
<dbReference type="InterPro" id="IPR032675">
    <property type="entry name" value="LRR_dom_sf"/>
</dbReference>
<dbReference type="SMART" id="SM00368">
    <property type="entry name" value="LRR_RI"/>
    <property type="match status" value="2"/>
</dbReference>
<dbReference type="SUPFAM" id="SSF52047">
    <property type="entry name" value="RNI-like"/>
    <property type="match status" value="1"/>
</dbReference>
<name>A0AAD7VY18_9TELE</name>
<protein>
    <submittedName>
        <fullName evidence="3">Uncharacterized protein</fullName>
    </submittedName>
</protein>
<dbReference type="Proteomes" id="UP001221898">
    <property type="component" value="Unassembled WGS sequence"/>
</dbReference>
<keyword evidence="1" id="KW-0433">Leucine-rich repeat</keyword>
<keyword evidence="4" id="KW-1185">Reference proteome</keyword>
<sequence>MLLNSEKVLDELDVSKYKTSDEGRRRLVPVVKHCRKAVEERETGSNCSKTASWGCRGGGGRGVAEVSGGLSAEILSMKKFRKLSQRAGVKLLSAALESPHCKLEKLGLEECKLTEGCCGVKLLSAALESPHCKLEKLELRSCKLTEGCCDAVPDQVDMIV</sequence>
<keyword evidence="2" id="KW-0677">Repeat</keyword>
<dbReference type="EMBL" id="JAINUG010001150">
    <property type="protein sequence ID" value="KAJ8358136.1"/>
    <property type="molecule type" value="Genomic_DNA"/>
</dbReference>
<comment type="caution">
    <text evidence="3">The sequence shown here is derived from an EMBL/GenBank/DDBJ whole genome shotgun (WGS) entry which is preliminary data.</text>
</comment>
<proteinExistence type="predicted"/>
<evidence type="ECO:0000256" key="2">
    <source>
        <dbReference type="ARBA" id="ARBA00022737"/>
    </source>
</evidence>
<evidence type="ECO:0000313" key="3">
    <source>
        <dbReference type="EMBL" id="KAJ8358136.1"/>
    </source>
</evidence>